<dbReference type="EMBL" id="CP002497">
    <property type="protein sequence ID" value="AET37335.1"/>
    <property type="molecule type" value="Genomic_DNA"/>
</dbReference>
<keyword evidence="9" id="KW-1185">Reference proteome</keyword>
<evidence type="ECO:0000256" key="2">
    <source>
        <dbReference type="ARBA" id="ARBA00022502"/>
    </source>
</evidence>
<dbReference type="KEGG" id="erc:Ecym_1077"/>
<feature type="signal peptide" evidence="7">
    <location>
        <begin position="1"/>
        <end position="18"/>
    </location>
</feature>
<sequence>MRREIAVLWGYLCLNVLASPGDTLDEFERCNEACLVNRNCADEGQINIEGNSFTSHVFSDIPWVYKQIFWDCSSDCDYQCQQIVTRQRIRDGEEIYQFHGKWPFIRSAGMQEFFSTLFSIGNFIPHWNGFCLLKMELAKVPAGDNSRVILEQYVNVAIIGMLAWTFSSIYHTRDLFITEKMDYFFAGATVLTAFHAIFVRVNRLDRLPVLRRLVSVFVLLIFSLHILRLYFDWSYTYNMRFNILFGVLEYLMLIVLAIKNRKSLKRKKNYRNSLYKPYSNSNFHLFWMPVLLVLFTSLAMTSELFDFFSYDLQMDSHAIWHALTIVPSYFLYKFFIIDYNYLSSIKGTISQD</sequence>
<feature type="transmembrane region" description="Helical" evidence="7">
    <location>
        <begin position="213"/>
        <end position="231"/>
    </location>
</feature>
<keyword evidence="2 7" id="KW-0337">GPI-anchor biosynthesis</keyword>
<comment type="function">
    <text evidence="7">Involved in the lipid remodeling steps of GPI-anchor maturation.</text>
</comment>
<dbReference type="GO" id="GO:0006506">
    <property type="term" value="P:GPI anchor biosynthetic process"/>
    <property type="evidence" value="ECO:0007669"/>
    <property type="project" value="UniProtKB-KW"/>
</dbReference>
<dbReference type="AlphaFoldDB" id="G8JMC6"/>
<keyword evidence="4 7" id="KW-0732">Signal</keyword>
<dbReference type="Proteomes" id="UP000006790">
    <property type="component" value="Chromosome 1"/>
</dbReference>
<proteinExistence type="inferred from homology"/>
<comment type="subcellular location">
    <subcellularLocation>
        <location evidence="1">Endomembrane system</location>
        <topology evidence="1">Multi-pass membrane protein</topology>
    </subcellularLocation>
    <subcellularLocation>
        <location evidence="7">Endoplasmic reticulum membrane</location>
        <topology evidence="7">Multi-pass membrane protein</topology>
    </subcellularLocation>
</comment>
<dbReference type="GeneID" id="11472548"/>
<keyword evidence="7" id="KW-0256">Endoplasmic reticulum</keyword>
<dbReference type="InterPro" id="IPR007217">
    <property type="entry name" value="Per1-like"/>
</dbReference>
<feature type="transmembrane region" description="Helical" evidence="7">
    <location>
        <begin position="153"/>
        <end position="171"/>
    </location>
</feature>
<dbReference type="PANTHER" id="PTHR13148">
    <property type="entry name" value="PER1-RELATED"/>
    <property type="match status" value="1"/>
</dbReference>
<evidence type="ECO:0000256" key="6">
    <source>
        <dbReference type="ARBA" id="ARBA00023136"/>
    </source>
</evidence>
<feature type="transmembrane region" description="Helical" evidence="7">
    <location>
        <begin position="237"/>
        <end position="258"/>
    </location>
</feature>
<feature type="transmembrane region" description="Helical" evidence="7">
    <location>
        <begin position="279"/>
        <end position="298"/>
    </location>
</feature>
<accession>G8JMC6</accession>
<dbReference type="OrthoDB" id="419770at2759"/>
<feature type="chain" id="PRO_5016478923" description="Post-GPI attachment to proteins factor 3" evidence="7">
    <location>
        <begin position="19"/>
        <end position="352"/>
    </location>
</feature>
<dbReference type="RefSeq" id="XP_003644152.1">
    <property type="nucleotide sequence ID" value="XM_003644104.1"/>
</dbReference>
<feature type="transmembrane region" description="Helical" evidence="7">
    <location>
        <begin position="183"/>
        <end position="201"/>
    </location>
</feature>
<evidence type="ECO:0000256" key="5">
    <source>
        <dbReference type="ARBA" id="ARBA00022989"/>
    </source>
</evidence>
<dbReference type="OMA" id="DFMIEDC"/>
<comment type="similarity">
    <text evidence="7">Belongs to the PGAP3 family.</text>
</comment>
<evidence type="ECO:0000256" key="4">
    <source>
        <dbReference type="ARBA" id="ARBA00022729"/>
    </source>
</evidence>
<evidence type="ECO:0000256" key="3">
    <source>
        <dbReference type="ARBA" id="ARBA00022692"/>
    </source>
</evidence>
<evidence type="ECO:0000256" key="7">
    <source>
        <dbReference type="RuleBase" id="RU365066"/>
    </source>
</evidence>
<keyword evidence="6 7" id="KW-0472">Membrane</keyword>
<feature type="transmembrane region" description="Helical" evidence="7">
    <location>
        <begin position="318"/>
        <end position="336"/>
    </location>
</feature>
<dbReference type="GO" id="GO:0016788">
    <property type="term" value="F:hydrolase activity, acting on ester bonds"/>
    <property type="evidence" value="ECO:0007669"/>
    <property type="project" value="TreeGrafter"/>
</dbReference>
<keyword evidence="5 7" id="KW-1133">Transmembrane helix</keyword>
<comment type="caution">
    <text evidence="7">Lacks conserved residue(s) required for the propagation of feature annotation.</text>
</comment>
<evidence type="ECO:0000313" key="9">
    <source>
        <dbReference type="Proteomes" id="UP000006790"/>
    </source>
</evidence>
<dbReference type="GO" id="GO:0000329">
    <property type="term" value="C:fungal-type vacuole membrane"/>
    <property type="evidence" value="ECO:0007669"/>
    <property type="project" value="EnsemblFungi"/>
</dbReference>
<dbReference type="Pfam" id="PF04080">
    <property type="entry name" value="Per1"/>
    <property type="match status" value="1"/>
</dbReference>
<dbReference type="eggNOG" id="KOG2970">
    <property type="taxonomic scope" value="Eukaryota"/>
</dbReference>
<dbReference type="HOGENOM" id="CLU_032917_1_1_1"/>
<dbReference type="FunCoup" id="G8JMC6">
    <property type="interactions" value="182"/>
</dbReference>
<evidence type="ECO:0000256" key="1">
    <source>
        <dbReference type="ARBA" id="ARBA00004127"/>
    </source>
</evidence>
<dbReference type="STRING" id="931890.G8JMC6"/>
<dbReference type="GO" id="GO:0005789">
    <property type="term" value="C:endoplasmic reticulum membrane"/>
    <property type="evidence" value="ECO:0007669"/>
    <property type="project" value="UniProtKB-SubCell"/>
</dbReference>
<organism evidence="8 9">
    <name type="scientific">Eremothecium cymbalariae (strain CBS 270.75 / DBVPG 7215 / KCTC 17166 / NRRL Y-17582)</name>
    <name type="common">Yeast</name>
    <dbReference type="NCBI Taxonomy" id="931890"/>
    <lineage>
        <taxon>Eukaryota</taxon>
        <taxon>Fungi</taxon>
        <taxon>Dikarya</taxon>
        <taxon>Ascomycota</taxon>
        <taxon>Saccharomycotina</taxon>
        <taxon>Saccharomycetes</taxon>
        <taxon>Saccharomycetales</taxon>
        <taxon>Saccharomycetaceae</taxon>
        <taxon>Eremothecium</taxon>
    </lineage>
</organism>
<gene>
    <name evidence="8" type="ordered locus">Ecym_1077</name>
</gene>
<dbReference type="InParanoid" id="G8JMC6"/>
<evidence type="ECO:0000313" key="8">
    <source>
        <dbReference type="EMBL" id="AET37335.1"/>
    </source>
</evidence>
<reference evidence="9" key="1">
    <citation type="journal article" date="2012" name="G3 (Bethesda)">
        <title>Pichia sorbitophila, an interspecies yeast hybrid reveals early steps of genome resolution following polyploidization.</title>
        <authorList>
            <person name="Leh Louis V."/>
            <person name="Despons L."/>
            <person name="Friedrich A."/>
            <person name="Martin T."/>
            <person name="Durrens P."/>
            <person name="Casaregola S."/>
            <person name="Neuveglise C."/>
            <person name="Fairhead C."/>
            <person name="Marck C."/>
            <person name="Cruz J.A."/>
            <person name="Straub M.L."/>
            <person name="Kugler V."/>
            <person name="Sacerdot C."/>
            <person name="Uzunov Z."/>
            <person name="Thierry A."/>
            <person name="Weiss S."/>
            <person name="Bleykasten C."/>
            <person name="De Montigny J."/>
            <person name="Jacques N."/>
            <person name="Jung P."/>
            <person name="Lemaire M."/>
            <person name="Mallet S."/>
            <person name="Morel G."/>
            <person name="Richard G.F."/>
            <person name="Sarkar A."/>
            <person name="Savel G."/>
            <person name="Schacherer J."/>
            <person name="Seret M.L."/>
            <person name="Talla E."/>
            <person name="Samson G."/>
            <person name="Jubin C."/>
            <person name="Poulain J."/>
            <person name="Vacherie B."/>
            <person name="Barbe V."/>
            <person name="Pelletier E."/>
            <person name="Sherman D.J."/>
            <person name="Westhof E."/>
            <person name="Weissenbach J."/>
            <person name="Baret P.V."/>
            <person name="Wincker P."/>
            <person name="Gaillardin C."/>
            <person name="Dujon B."/>
            <person name="Souciet J.L."/>
        </authorList>
    </citation>
    <scope>NUCLEOTIDE SEQUENCE [LARGE SCALE GENOMIC DNA]</scope>
    <source>
        <strain evidence="9">CBS 270.75 / DBVPG 7215 / KCTC 17166 / NRRL Y-17582</strain>
    </source>
</reference>
<protein>
    <recommendedName>
        <fullName evidence="7">Post-GPI attachment to proteins factor 3</fullName>
    </recommendedName>
</protein>
<keyword evidence="3 7" id="KW-0812">Transmembrane</keyword>
<dbReference type="GO" id="GO:0030026">
    <property type="term" value="P:intracellular manganese ion homeostasis"/>
    <property type="evidence" value="ECO:0007669"/>
    <property type="project" value="EnsemblFungi"/>
</dbReference>
<name>G8JMC6_ERECY</name>
<dbReference type="PANTHER" id="PTHR13148:SF0">
    <property type="entry name" value="POST-GPI ATTACHMENT TO PROTEINS FACTOR 3"/>
    <property type="match status" value="1"/>
</dbReference>